<evidence type="ECO:0000256" key="1">
    <source>
        <dbReference type="ARBA" id="ARBA00022670"/>
    </source>
</evidence>
<keyword evidence="1" id="KW-0645">Protease</keyword>
<feature type="region of interest" description="Disordered" evidence="3">
    <location>
        <begin position="430"/>
        <end position="451"/>
    </location>
</feature>
<proteinExistence type="predicted"/>
<evidence type="ECO:0000256" key="2">
    <source>
        <dbReference type="ARBA" id="ARBA00022801"/>
    </source>
</evidence>
<dbReference type="InterPro" id="IPR009003">
    <property type="entry name" value="Peptidase_S1_PA"/>
</dbReference>
<keyword evidence="2" id="KW-0378">Hydrolase</keyword>
<dbReference type="GO" id="GO:0008233">
    <property type="term" value="F:peptidase activity"/>
    <property type="evidence" value="ECO:0007669"/>
    <property type="project" value="UniProtKB-KW"/>
</dbReference>
<reference evidence="4" key="1">
    <citation type="journal article" date="2019" name="Virology">
        <title>Identification of diverse arthropod associated viruses in native Australian fleas.</title>
        <authorList>
            <person name="Harvey E."/>
            <person name="Rose K."/>
            <person name="Eden J.S."/>
            <person name="Lawrence A."/>
            <person name="Doggett S.L."/>
            <person name="Holmes E.C."/>
        </authorList>
    </citation>
    <scope>NUCLEOTIDE SEQUENCE</scope>
    <source>
        <strain evidence="4">AFV2</strain>
    </source>
</reference>
<name>A0A5B8X9Q7_9VIRU</name>
<accession>A0A5B8X9Q7</accession>
<feature type="compositionally biased region" description="Polar residues" evidence="3">
    <location>
        <begin position="442"/>
        <end position="451"/>
    </location>
</feature>
<organism evidence="4">
    <name type="scientific">Mycroft virus</name>
    <dbReference type="NCBI Taxonomy" id="2600329"/>
    <lineage>
        <taxon>Viruses</taxon>
        <taxon>Riboviria</taxon>
        <taxon>Orthornavirae</taxon>
        <taxon>Pisuviricota</taxon>
        <taxon>Pisoniviricetes</taxon>
        <taxon>Sobelivirales</taxon>
        <taxon>Solemoviridae</taxon>
    </lineage>
</organism>
<dbReference type="SUPFAM" id="SSF50494">
    <property type="entry name" value="Trypsin-like serine proteases"/>
    <property type="match status" value="1"/>
</dbReference>
<dbReference type="EMBL" id="MN167478">
    <property type="protein sequence ID" value="QED21501.1"/>
    <property type="molecule type" value="Genomic_RNA"/>
</dbReference>
<dbReference type="GO" id="GO:0006508">
    <property type="term" value="P:proteolysis"/>
    <property type="evidence" value="ECO:0007669"/>
    <property type="project" value="UniProtKB-KW"/>
</dbReference>
<sequence length="451" mass="48929">MDTLIDTINVHRDLMIPIPGWKDLVLSTYREMPRWGVLVGGIVGGVVACKGVRPTGRLIGRMFGWTPVVARSVLTACGVPPPAVPSPKTDLQNTFESIREGSVEKPMVHPPCQVFVGGMVDGKFEVNGAGVRMYDYLVTPQHVVAPYSPKVKIRGLNGNDVEVDLLSFEGLDTDICMIRLTPAQWSLLGTSKASISHEIPAQGSYVSITGSESNLGTTGALREDPSVFGRVMYTGTTKKGYSGAAYAAGKTLIGIHTNGGAVNGGYSASYIASLIQYELRQHKVESSSDYLQTAMRNGMKIVVDGSWGHIDDVRVKVGGRYHIMDKDSLKKSFGDMWELRVNEISEKIKNGYSPESFVAKCPAPVSILESSGEATSLKSGASGLLEKSPEVEDQEKSTLIKLMQNMSKTQLKDSYLYILQREKTLNSQANVKEVKEKKNSGVLESTPSTSE</sequence>
<evidence type="ECO:0000256" key="3">
    <source>
        <dbReference type="SAM" id="MobiDB-lite"/>
    </source>
</evidence>
<protein>
    <recommendedName>
        <fullName evidence="5">Serine protease</fullName>
    </recommendedName>
</protein>
<evidence type="ECO:0000313" key="4">
    <source>
        <dbReference type="EMBL" id="QED21501.1"/>
    </source>
</evidence>
<evidence type="ECO:0008006" key="5">
    <source>
        <dbReference type="Google" id="ProtNLM"/>
    </source>
</evidence>